<protein>
    <submittedName>
        <fullName evidence="1">Uncharacterized protein</fullName>
    </submittedName>
</protein>
<dbReference type="EMBL" id="WSEM01000003">
    <property type="protein sequence ID" value="MVQ33359.1"/>
    <property type="molecule type" value="Genomic_DNA"/>
</dbReference>
<proteinExistence type="predicted"/>
<sequence length="69" mass="7913">MNFDNVTDAVWTATAIMAYNEYLRGIRSKSLSVANFYFKQPDILKEAKNICNNDVQNARTSQWYNACSP</sequence>
<organism evidence="1 2">
    <name type="scientific">Paenibacillus anseongense</name>
    <dbReference type="NCBI Taxonomy" id="2682845"/>
    <lineage>
        <taxon>Bacteria</taxon>
        <taxon>Bacillati</taxon>
        <taxon>Bacillota</taxon>
        <taxon>Bacilli</taxon>
        <taxon>Bacillales</taxon>
        <taxon>Paenibacillaceae</taxon>
        <taxon>Paenibacillus</taxon>
    </lineage>
</organism>
<dbReference type="RefSeq" id="WP_157317530.1">
    <property type="nucleotide sequence ID" value="NZ_WSEM01000003.1"/>
</dbReference>
<name>A0ABW9U2S3_9BACL</name>
<gene>
    <name evidence="1" type="ORF">GON05_01735</name>
</gene>
<dbReference type="Proteomes" id="UP000467637">
    <property type="component" value="Unassembled WGS sequence"/>
</dbReference>
<reference evidence="1 2" key="1">
    <citation type="submission" date="2019-12" db="EMBL/GenBank/DDBJ databases">
        <authorList>
            <person name="Huq M.A."/>
        </authorList>
    </citation>
    <scope>NUCLEOTIDE SEQUENCE [LARGE SCALE GENOMIC DNA]</scope>
    <source>
        <strain evidence="1 2">MAH-34</strain>
    </source>
</reference>
<comment type="caution">
    <text evidence="1">The sequence shown here is derived from an EMBL/GenBank/DDBJ whole genome shotgun (WGS) entry which is preliminary data.</text>
</comment>
<evidence type="ECO:0000313" key="1">
    <source>
        <dbReference type="EMBL" id="MVQ33359.1"/>
    </source>
</evidence>
<keyword evidence="2" id="KW-1185">Reference proteome</keyword>
<evidence type="ECO:0000313" key="2">
    <source>
        <dbReference type="Proteomes" id="UP000467637"/>
    </source>
</evidence>
<accession>A0ABW9U2S3</accession>